<dbReference type="Pfam" id="PF00072">
    <property type="entry name" value="Response_reg"/>
    <property type="match status" value="1"/>
</dbReference>
<evidence type="ECO:0000256" key="9">
    <source>
        <dbReference type="PROSITE-ProRule" id="PRU01091"/>
    </source>
</evidence>
<dbReference type="SMART" id="SM00862">
    <property type="entry name" value="Trans_reg_C"/>
    <property type="match status" value="1"/>
</dbReference>
<evidence type="ECO:0000313" key="12">
    <source>
        <dbReference type="EMBL" id="AOV15968.1"/>
    </source>
</evidence>
<reference evidence="12 13" key="1">
    <citation type="submission" date="2016-09" db="EMBL/GenBank/DDBJ databases">
        <title>Acidihalobacter prosperus V6 (DSM14174).</title>
        <authorList>
            <person name="Khaleque H.N."/>
            <person name="Ramsay J.P."/>
            <person name="Murphy R.J.T."/>
            <person name="Kaksonen A.H."/>
            <person name="Boxall N.J."/>
            <person name="Watkin E.L.J."/>
        </authorList>
    </citation>
    <scope>NUCLEOTIDE SEQUENCE [LARGE SCALE GENOMIC DNA]</scope>
    <source>
        <strain evidence="12 13">V6</strain>
    </source>
</reference>
<dbReference type="PROSITE" id="PS50110">
    <property type="entry name" value="RESPONSE_REGULATORY"/>
    <property type="match status" value="1"/>
</dbReference>
<evidence type="ECO:0000256" key="2">
    <source>
        <dbReference type="ARBA" id="ARBA00022490"/>
    </source>
</evidence>
<evidence type="ECO:0000256" key="3">
    <source>
        <dbReference type="ARBA" id="ARBA00022553"/>
    </source>
</evidence>
<evidence type="ECO:0000256" key="4">
    <source>
        <dbReference type="ARBA" id="ARBA00023012"/>
    </source>
</evidence>
<keyword evidence="2" id="KW-0963">Cytoplasm</keyword>
<dbReference type="InterPro" id="IPR001789">
    <property type="entry name" value="Sig_transdc_resp-reg_receiver"/>
</dbReference>
<evidence type="ECO:0000259" key="10">
    <source>
        <dbReference type="PROSITE" id="PS50110"/>
    </source>
</evidence>
<keyword evidence="4" id="KW-0902">Two-component regulatory system</keyword>
<keyword evidence="7" id="KW-0804">Transcription</keyword>
<dbReference type="GO" id="GO:0042802">
    <property type="term" value="F:identical protein binding"/>
    <property type="evidence" value="ECO:0007669"/>
    <property type="project" value="UniProtKB-ARBA"/>
</dbReference>
<dbReference type="GO" id="GO:0000987">
    <property type="term" value="F:cis-regulatory region sequence-specific DNA binding"/>
    <property type="evidence" value="ECO:0007669"/>
    <property type="project" value="UniProtKB-ARBA"/>
</dbReference>
<evidence type="ECO:0000256" key="8">
    <source>
        <dbReference type="PROSITE-ProRule" id="PRU00169"/>
    </source>
</evidence>
<feature type="DNA-binding region" description="OmpR/PhoB-type" evidence="9">
    <location>
        <begin position="132"/>
        <end position="231"/>
    </location>
</feature>
<sequence length="233" mass="26331">MLPTGTLKQRILIVEDEPEIRRFLCLALEREGYAVHEADDLRSGLSAAGTRRPDLIMLDLGLPDGDGVDFIRDLRAWSGIPVLVLSARDQEMEKIRALDAGADDYLSKPFGTGELLARARAQLRRHAQAGNEPLIRFGQVVVDLIHRRVERDGESIHLTPLEYRLLASLVTQPDRVLTHRNLLTAVWGPGHSEDQHYVRVHMANLRKKLESEPAFPRYLVTETGVGYRFVTDR</sequence>
<dbReference type="GO" id="GO:0045893">
    <property type="term" value="P:positive regulation of DNA-templated transcription"/>
    <property type="evidence" value="ECO:0007669"/>
    <property type="project" value="UniProtKB-ARBA"/>
</dbReference>
<evidence type="ECO:0000313" key="13">
    <source>
        <dbReference type="Proteomes" id="UP000095342"/>
    </source>
</evidence>
<dbReference type="InterPro" id="IPR001867">
    <property type="entry name" value="OmpR/PhoB-type_DNA-bd"/>
</dbReference>
<dbReference type="GO" id="GO:0000156">
    <property type="term" value="F:phosphorelay response regulator activity"/>
    <property type="evidence" value="ECO:0007669"/>
    <property type="project" value="TreeGrafter"/>
</dbReference>
<accession>A0A1D8K4T1</accession>
<dbReference type="FunFam" id="3.40.50.2300:FF:000021">
    <property type="entry name" value="Two-component system response regulator KdpE"/>
    <property type="match status" value="1"/>
</dbReference>
<keyword evidence="5" id="KW-0805">Transcription regulation</keyword>
<dbReference type="PANTHER" id="PTHR48111">
    <property type="entry name" value="REGULATOR OF RPOS"/>
    <property type="match status" value="1"/>
</dbReference>
<comment type="subcellular location">
    <subcellularLocation>
        <location evidence="1">Cytoplasm</location>
    </subcellularLocation>
</comment>
<proteinExistence type="predicted"/>
<dbReference type="SUPFAM" id="SSF52172">
    <property type="entry name" value="CheY-like"/>
    <property type="match status" value="1"/>
</dbReference>
<name>A0A1D8K4T1_9GAMM</name>
<dbReference type="Gene3D" id="1.10.10.10">
    <property type="entry name" value="Winged helix-like DNA-binding domain superfamily/Winged helix DNA-binding domain"/>
    <property type="match status" value="1"/>
</dbReference>
<evidence type="ECO:0000256" key="5">
    <source>
        <dbReference type="ARBA" id="ARBA00023015"/>
    </source>
</evidence>
<evidence type="ECO:0000256" key="1">
    <source>
        <dbReference type="ARBA" id="ARBA00004496"/>
    </source>
</evidence>
<dbReference type="SMART" id="SM00448">
    <property type="entry name" value="REC"/>
    <property type="match status" value="1"/>
</dbReference>
<protein>
    <submittedName>
        <fullName evidence="12">DNA-binding response regulator</fullName>
    </submittedName>
</protein>
<feature type="domain" description="Response regulatory" evidence="10">
    <location>
        <begin position="10"/>
        <end position="123"/>
    </location>
</feature>
<dbReference type="AlphaFoldDB" id="A0A1D8K4T1"/>
<feature type="modified residue" description="4-aspartylphosphate" evidence="8">
    <location>
        <position position="59"/>
    </location>
</feature>
<dbReference type="GO" id="GO:0032993">
    <property type="term" value="C:protein-DNA complex"/>
    <property type="evidence" value="ECO:0007669"/>
    <property type="project" value="TreeGrafter"/>
</dbReference>
<dbReference type="KEGG" id="aaeo:BJI67_01755"/>
<evidence type="ECO:0000256" key="6">
    <source>
        <dbReference type="ARBA" id="ARBA00023125"/>
    </source>
</evidence>
<dbReference type="CDD" id="cd17620">
    <property type="entry name" value="REC_OmpR_KdpE-like"/>
    <property type="match status" value="1"/>
</dbReference>
<dbReference type="InterPro" id="IPR039420">
    <property type="entry name" value="WalR-like"/>
</dbReference>
<dbReference type="Proteomes" id="UP000095342">
    <property type="component" value="Chromosome"/>
</dbReference>
<dbReference type="InterPro" id="IPR011006">
    <property type="entry name" value="CheY-like_superfamily"/>
</dbReference>
<dbReference type="Pfam" id="PF00486">
    <property type="entry name" value="Trans_reg_C"/>
    <property type="match status" value="1"/>
</dbReference>
<dbReference type="InterPro" id="IPR036388">
    <property type="entry name" value="WH-like_DNA-bd_sf"/>
</dbReference>
<organism evidence="12 13">
    <name type="scientific">Acidihalobacter aeolianus</name>
    <dbReference type="NCBI Taxonomy" id="2792603"/>
    <lineage>
        <taxon>Bacteria</taxon>
        <taxon>Pseudomonadati</taxon>
        <taxon>Pseudomonadota</taxon>
        <taxon>Gammaproteobacteria</taxon>
        <taxon>Chromatiales</taxon>
        <taxon>Ectothiorhodospiraceae</taxon>
        <taxon>Acidihalobacter</taxon>
    </lineage>
</organism>
<dbReference type="Gene3D" id="6.10.250.690">
    <property type="match status" value="1"/>
</dbReference>
<dbReference type="PROSITE" id="PS51755">
    <property type="entry name" value="OMPR_PHOB"/>
    <property type="match status" value="1"/>
</dbReference>
<evidence type="ECO:0000256" key="7">
    <source>
        <dbReference type="ARBA" id="ARBA00023163"/>
    </source>
</evidence>
<keyword evidence="3 8" id="KW-0597">Phosphoprotein</keyword>
<dbReference type="Gene3D" id="3.40.50.2300">
    <property type="match status" value="1"/>
</dbReference>
<dbReference type="CDD" id="cd00383">
    <property type="entry name" value="trans_reg_C"/>
    <property type="match status" value="1"/>
</dbReference>
<dbReference type="PANTHER" id="PTHR48111:SF50">
    <property type="entry name" value="KDP OPERON TRANSCRIPTIONAL REGULATORY PROTEIN KDPE"/>
    <property type="match status" value="1"/>
</dbReference>
<feature type="domain" description="OmpR/PhoB-type" evidence="11">
    <location>
        <begin position="132"/>
        <end position="231"/>
    </location>
</feature>
<gene>
    <name evidence="12" type="ORF">BJI67_01755</name>
</gene>
<dbReference type="EMBL" id="CP017448">
    <property type="protein sequence ID" value="AOV15968.1"/>
    <property type="molecule type" value="Genomic_DNA"/>
</dbReference>
<keyword evidence="6 9" id="KW-0238">DNA-binding</keyword>
<dbReference type="NCBIfam" id="NF007820">
    <property type="entry name" value="PRK10529.1"/>
    <property type="match status" value="1"/>
</dbReference>
<dbReference type="GO" id="GO:0005829">
    <property type="term" value="C:cytosol"/>
    <property type="evidence" value="ECO:0007669"/>
    <property type="project" value="TreeGrafter"/>
</dbReference>
<evidence type="ECO:0000259" key="11">
    <source>
        <dbReference type="PROSITE" id="PS51755"/>
    </source>
</evidence>
<keyword evidence="13" id="KW-1185">Reference proteome</keyword>